<protein>
    <submittedName>
        <fullName evidence="2">Uncharacterized protein</fullName>
    </submittedName>
</protein>
<dbReference type="AlphaFoldDB" id="A0A1H3MH46"/>
<feature type="chain" id="PRO_5039493209" evidence="1">
    <location>
        <begin position="19"/>
        <end position="210"/>
    </location>
</feature>
<dbReference type="EMBL" id="FNPZ01000001">
    <property type="protein sequence ID" value="SDY76012.1"/>
    <property type="molecule type" value="Genomic_DNA"/>
</dbReference>
<feature type="signal peptide" evidence="1">
    <location>
        <begin position="1"/>
        <end position="18"/>
    </location>
</feature>
<dbReference type="Proteomes" id="UP000198891">
    <property type="component" value="Unassembled WGS sequence"/>
</dbReference>
<sequence length="210" mass="21529">MLAVIVRTTLVTSAVALALSLVVGCSMTSSSPTPGADVVMSDAATPLPALPSGVGAPGVLSAEVANGIVAVRDYAPAAYPDNYAGIASGTPASVDRLVIYLVGTTPQIQADLVTVSGIHDPDKVVFEQGRLSTSDSAALHARVEATVPRLMSEGFLIQDYGVGVDGAEEFGIHDLTDDQTAQLVDLFGPYVRVHEAPENSFGEHVTPSAG</sequence>
<evidence type="ECO:0000256" key="1">
    <source>
        <dbReference type="SAM" id="SignalP"/>
    </source>
</evidence>
<keyword evidence="3" id="KW-1185">Reference proteome</keyword>
<evidence type="ECO:0000313" key="2">
    <source>
        <dbReference type="EMBL" id="SDY76012.1"/>
    </source>
</evidence>
<evidence type="ECO:0000313" key="3">
    <source>
        <dbReference type="Proteomes" id="UP000198891"/>
    </source>
</evidence>
<proteinExistence type="predicted"/>
<dbReference type="RefSeq" id="WP_092550659.1">
    <property type="nucleotide sequence ID" value="NZ_FNPZ01000001.1"/>
</dbReference>
<gene>
    <name evidence="2" type="ORF">SAMN05216554_1424</name>
</gene>
<reference evidence="2 3" key="1">
    <citation type="submission" date="2016-10" db="EMBL/GenBank/DDBJ databases">
        <authorList>
            <person name="de Groot N.N."/>
        </authorList>
    </citation>
    <scope>NUCLEOTIDE SEQUENCE [LARGE SCALE GENOMIC DNA]</scope>
    <source>
        <strain evidence="2 3">CGMCC 4.3491</strain>
    </source>
</reference>
<dbReference type="PROSITE" id="PS51257">
    <property type="entry name" value="PROKAR_LIPOPROTEIN"/>
    <property type="match status" value="1"/>
</dbReference>
<name>A0A1H3MH46_9MICO</name>
<accession>A0A1H3MH46</accession>
<keyword evidence="1" id="KW-0732">Signal</keyword>
<organism evidence="2 3">
    <name type="scientific">Herbiconiux ginsengi</name>
    <dbReference type="NCBI Taxonomy" id="381665"/>
    <lineage>
        <taxon>Bacteria</taxon>
        <taxon>Bacillati</taxon>
        <taxon>Actinomycetota</taxon>
        <taxon>Actinomycetes</taxon>
        <taxon>Micrococcales</taxon>
        <taxon>Microbacteriaceae</taxon>
        <taxon>Herbiconiux</taxon>
    </lineage>
</organism>